<keyword evidence="1" id="KW-1133">Transmembrane helix</keyword>
<name>A0A5J4W9A8_9EUKA</name>
<keyword evidence="1" id="KW-0812">Transmembrane</keyword>
<reference evidence="2 3" key="1">
    <citation type="submission" date="2019-03" db="EMBL/GenBank/DDBJ databases">
        <title>Single cell metagenomics reveals metabolic interactions within the superorganism composed of flagellate Streblomastix strix and complex community of Bacteroidetes bacteria on its surface.</title>
        <authorList>
            <person name="Treitli S.C."/>
            <person name="Kolisko M."/>
            <person name="Husnik F."/>
            <person name="Keeling P."/>
            <person name="Hampl V."/>
        </authorList>
    </citation>
    <scope>NUCLEOTIDE SEQUENCE [LARGE SCALE GENOMIC DNA]</scope>
    <source>
        <strain evidence="2">ST1C</strain>
    </source>
</reference>
<dbReference type="EMBL" id="SNRW01002863">
    <property type="protein sequence ID" value="KAA6391494.1"/>
    <property type="molecule type" value="Genomic_DNA"/>
</dbReference>
<evidence type="ECO:0000256" key="1">
    <source>
        <dbReference type="SAM" id="Phobius"/>
    </source>
</evidence>
<organism evidence="2 3">
    <name type="scientific">Streblomastix strix</name>
    <dbReference type="NCBI Taxonomy" id="222440"/>
    <lineage>
        <taxon>Eukaryota</taxon>
        <taxon>Metamonada</taxon>
        <taxon>Preaxostyla</taxon>
        <taxon>Oxymonadida</taxon>
        <taxon>Streblomastigidae</taxon>
        <taxon>Streblomastix</taxon>
    </lineage>
</organism>
<evidence type="ECO:0000313" key="3">
    <source>
        <dbReference type="Proteomes" id="UP000324800"/>
    </source>
</evidence>
<comment type="caution">
    <text evidence="2">The sequence shown here is derived from an EMBL/GenBank/DDBJ whole genome shotgun (WGS) entry which is preliminary data.</text>
</comment>
<feature type="transmembrane region" description="Helical" evidence="1">
    <location>
        <begin position="42"/>
        <end position="62"/>
    </location>
</feature>
<accession>A0A5J4W9A8</accession>
<dbReference type="Proteomes" id="UP000324800">
    <property type="component" value="Unassembled WGS sequence"/>
</dbReference>
<protein>
    <submittedName>
        <fullName evidence="2">Uncharacterized protein</fullName>
    </submittedName>
</protein>
<evidence type="ECO:0000313" key="2">
    <source>
        <dbReference type="EMBL" id="KAA6391494.1"/>
    </source>
</evidence>
<gene>
    <name evidence="2" type="ORF">EZS28_012981</name>
</gene>
<proteinExistence type="predicted"/>
<dbReference type="AlphaFoldDB" id="A0A5J4W9A8"/>
<sequence length="122" mass="14057">MMKQQAAQCKPIRGELICKFDDMLRYVRSKSSIKDQLSDLKYFGISVALIVGNSTLMIAEIFRVRATKMMDGALKISSSVWKMNESDLKITLRPLRNLGVCTTTWLNGWLERRKNKNLKKEL</sequence>
<keyword evidence="1" id="KW-0472">Membrane</keyword>